<evidence type="ECO:0000313" key="3">
    <source>
        <dbReference type="Proteomes" id="UP001642464"/>
    </source>
</evidence>
<dbReference type="InterPro" id="IPR011990">
    <property type="entry name" value="TPR-like_helical_dom_sf"/>
</dbReference>
<keyword evidence="3" id="KW-1185">Reference proteome</keyword>
<dbReference type="EMBL" id="CAXAMM010009114">
    <property type="protein sequence ID" value="CAK9019472.1"/>
    <property type="molecule type" value="Genomic_DNA"/>
</dbReference>
<evidence type="ECO:0000313" key="2">
    <source>
        <dbReference type="EMBL" id="CAK9019472.1"/>
    </source>
</evidence>
<organism evidence="2 3">
    <name type="scientific">Durusdinium trenchii</name>
    <dbReference type="NCBI Taxonomy" id="1381693"/>
    <lineage>
        <taxon>Eukaryota</taxon>
        <taxon>Sar</taxon>
        <taxon>Alveolata</taxon>
        <taxon>Dinophyceae</taxon>
        <taxon>Suessiales</taxon>
        <taxon>Symbiodiniaceae</taxon>
        <taxon>Durusdinium</taxon>
    </lineage>
</organism>
<accession>A0ABP0JYP9</accession>
<dbReference type="InterPro" id="IPR002885">
    <property type="entry name" value="PPR_rpt"/>
</dbReference>
<protein>
    <submittedName>
        <fullName evidence="2">Chloroplastic (Protein PLASTID TRANSCRIPTIONALLY ACTIVE 2)</fullName>
    </submittedName>
</protein>
<dbReference type="Pfam" id="PF01535">
    <property type="entry name" value="PPR"/>
    <property type="match status" value="1"/>
</dbReference>
<sequence length="431" mass="47687">MLPTVSFGGSALAAPEEVRRLGAVAAAAVPSASELHPAARVQQWKQKLRGWLWNRDLAPEEARDIYRALLRSGHAITLPEYSDIIAALGARSCWECSLDVWHLMGSRAVGRDLTALKTALRAVGNAGQWELAIALLDSASGTRLQPDMELFLHATSAVGEGRQWMLALPLLQEAQQRHITPDVSCYTAAIRALSLGNQPAQTLWLLHDVISIQLKPQERAYEAVLRSCGELSEWKRALEYLDYMFQDGLSSTAGAGSAAFCIVEAMQSCALCGQWSEVFRLFHEMSEQQVSRPVRSFSICLKACEQTHAWEEAVQVFGEFLDKGGLVEQDLVEPLLRTCIHAGQWSRAHSYLRELDELGFIPTFALSKFVAEHAEKAGQVTAVQGPLPRFVRFRSSADIAAVPWRLFVWLVQVIQHAYGMEPEPGCRNPGL</sequence>
<comment type="caution">
    <text evidence="2">The sequence shown here is derived from an EMBL/GenBank/DDBJ whole genome shotgun (WGS) entry which is preliminary data.</text>
</comment>
<proteinExistence type="predicted"/>
<reference evidence="2 3" key="1">
    <citation type="submission" date="2024-02" db="EMBL/GenBank/DDBJ databases">
        <authorList>
            <person name="Chen Y."/>
            <person name="Shah S."/>
            <person name="Dougan E. K."/>
            <person name="Thang M."/>
            <person name="Chan C."/>
        </authorList>
    </citation>
    <scope>NUCLEOTIDE SEQUENCE [LARGE SCALE GENOMIC DNA]</scope>
</reference>
<evidence type="ECO:0000256" key="1">
    <source>
        <dbReference type="ARBA" id="ARBA00022737"/>
    </source>
</evidence>
<dbReference type="Gene3D" id="1.25.40.10">
    <property type="entry name" value="Tetratricopeptide repeat domain"/>
    <property type="match status" value="3"/>
</dbReference>
<feature type="non-terminal residue" evidence="2">
    <location>
        <position position="431"/>
    </location>
</feature>
<dbReference type="Proteomes" id="UP001642464">
    <property type="component" value="Unassembled WGS sequence"/>
</dbReference>
<name>A0ABP0JYP9_9DINO</name>
<dbReference type="PANTHER" id="PTHR47936">
    <property type="entry name" value="PPR_LONG DOMAIN-CONTAINING PROTEIN"/>
    <property type="match status" value="1"/>
</dbReference>
<dbReference type="PANTHER" id="PTHR47936:SF1">
    <property type="entry name" value="PENTATRICOPEPTIDE REPEAT-CONTAINING PROTEIN GUN1, CHLOROPLASTIC"/>
    <property type="match status" value="1"/>
</dbReference>
<gene>
    <name evidence="2" type="ORF">SCF082_LOCUS14529</name>
</gene>
<keyword evidence="1" id="KW-0677">Repeat</keyword>